<dbReference type="CDD" id="cd00084">
    <property type="entry name" value="HMG-box_SF"/>
    <property type="match status" value="1"/>
</dbReference>
<evidence type="ECO:0000313" key="2">
    <source>
        <dbReference type="EMBL" id="KAA1101636.1"/>
    </source>
</evidence>
<evidence type="ECO:0000256" key="1">
    <source>
        <dbReference type="SAM" id="MobiDB-lite"/>
    </source>
</evidence>
<gene>
    <name evidence="2" type="ORF">PGT21_026610</name>
</gene>
<feature type="compositionally biased region" description="Polar residues" evidence="1">
    <location>
        <begin position="537"/>
        <end position="550"/>
    </location>
</feature>
<evidence type="ECO:0000313" key="3">
    <source>
        <dbReference type="Proteomes" id="UP000324748"/>
    </source>
</evidence>
<proteinExistence type="predicted"/>
<comment type="caution">
    <text evidence="2">The sequence shown here is derived from an EMBL/GenBank/DDBJ whole genome shotgun (WGS) entry which is preliminary data.</text>
</comment>
<accession>A0A5B0PKP9</accession>
<name>A0A5B0PKP9_PUCGR</name>
<feature type="region of interest" description="Disordered" evidence="1">
    <location>
        <begin position="129"/>
        <end position="149"/>
    </location>
</feature>
<feature type="region of interest" description="Disordered" evidence="1">
    <location>
        <begin position="1"/>
        <end position="28"/>
    </location>
</feature>
<reference evidence="2 3" key="1">
    <citation type="submission" date="2019-05" db="EMBL/GenBank/DDBJ databases">
        <title>Emergence of the Ug99 lineage of the wheat stem rust pathogen through somatic hybridization.</title>
        <authorList>
            <person name="Li F."/>
            <person name="Upadhyaya N.M."/>
            <person name="Sperschneider J."/>
            <person name="Matny O."/>
            <person name="Nguyen-Phuc H."/>
            <person name="Mago R."/>
            <person name="Raley C."/>
            <person name="Miller M.E."/>
            <person name="Silverstein K.A.T."/>
            <person name="Henningsen E."/>
            <person name="Hirsch C.D."/>
            <person name="Visser B."/>
            <person name="Pretorius Z.A."/>
            <person name="Steffenson B.J."/>
            <person name="Schwessinger B."/>
            <person name="Dodds P.N."/>
            <person name="Figueroa M."/>
        </authorList>
    </citation>
    <scope>NUCLEOTIDE SEQUENCE [LARGE SCALE GENOMIC DNA]</scope>
    <source>
        <strain evidence="2">21-0</strain>
    </source>
</reference>
<dbReference type="AlphaFoldDB" id="A0A5B0PKP9"/>
<feature type="region of interest" description="Disordered" evidence="1">
    <location>
        <begin position="531"/>
        <end position="567"/>
    </location>
</feature>
<protein>
    <submittedName>
        <fullName evidence="2">Uncharacterized protein</fullName>
    </submittedName>
</protein>
<organism evidence="2 3">
    <name type="scientific">Puccinia graminis f. sp. tritici</name>
    <dbReference type="NCBI Taxonomy" id="56615"/>
    <lineage>
        <taxon>Eukaryota</taxon>
        <taxon>Fungi</taxon>
        <taxon>Dikarya</taxon>
        <taxon>Basidiomycota</taxon>
        <taxon>Pucciniomycotina</taxon>
        <taxon>Pucciniomycetes</taxon>
        <taxon>Pucciniales</taxon>
        <taxon>Pucciniaceae</taxon>
        <taxon>Puccinia</taxon>
    </lineage>
</organism>
<dbReference type="OrthoDB" id="2507059at2759"/>
<dbReference type="EMBL" id="VSWC01000053">
    <property type="protein sequence ID" value="KAA1101636.1"/>
    <property type="molecule type" value="Genomic_DNA"/>
</dbReference>
<keyword evidence="3" id="KW-1185">Reference proteome</keyword>
<sequence>MRLRMLGRSGTDGTSVPVPVGSSTNRTINAGTERSTTQAPLLHPSLTANRFFREFRLFLLRVGRSFFCELPISMPPHSAVHILPPQYQDGRFQPNTADRSQDSGISHNSAGVLVIDNLENAANQILTQPNATVPAPPPTSSSLTQPLSKKRKLIAQSDESALPQSVECLLKKTYNELVVCAQENSKGSMSQADRDFFLNFYEEQRQLLAIKAIERQISMPMVDAFLGKRLALKGPNCWNQFLKTPEARAIFKEAGGVDDDSAMKKVSELWHKLTPKEKKSFAKHVDDGLTDEEQALDDDPSGELDLPVETDIPIASGQVGIRATSIRSEASFRQDYQHATHVAATYNAQFVVFAVSNHLGPSTYQISQCTPGARVFLQYAKDVDAEHHYAARFQSHITGYSVAQIADLANKVPKRGGKNPMHDVPVTTRMRQLIREFLTMLFPFLLISFVAEIPPTPPSEAKTEGVIKKWHWTDTHEKLAKAGFRLVVAPSARINPNWITQPSRQLLVDQVGLLHLDLDDKQIDIVRVPWKQAGATDRSSPRSSLGSTPEGTPPPAHSINHQQGTDQ</sequence>
<dbReference type="Proteomes" id="UP000324748">
    <property type="component" value="Unassembled WGS sequence"/>
</dbReference>